<keyword evidence="1" id="KW-1133">Transmembrane helix</keyword>
<sequence>MSVSRPLIRILGRQRARALQGWLLLIALALLAAGLLLQLGLGPLLAKYGSAAWPLIQLHAALQVLLVLLVAYGVWRRSVRQPLVELRRKLRARRLRQRTAHRHARHEQLAQENDKRGEQLNALLQINRSMRDRLTRLAAEQQAALGLRDAVLNTVQDAVLVTDATGTVVGVSPATATLLRAPRESLIGKRFDDVAPLFQDGPEQFRDFPLRNFLPRVLGSGSGIPQIQQAVLVNHENEPVPVFVTAGAILDGTGRTLGCTVRFSRADDPNAVAHTEKPTLSLSDADMQGWGSKLLSREPFERRLDELIAEAKSTGVQHMLLYLRVDDLDRINEQHGYWAGEQALWHAAKNFAMSLVDAGSGYRYSNARMAALLIGHDERRAAEVAERVRKHAEDHPLVWQGQRIPCTFSIALVPITRETVDRSAVLGVAENLLLLAKQHGGNRVQRDVPDAVVASRRRDDQAWLAWLLPRLEDGRAHLISQELRSLTTPPERPLVEFFIRVEDDDGVWLEPGYYLPAIERLQQSRRVDLWALQHLLDALAANPHLLETHAVASLNLASQSLIDPSFAPAAFEIIGNSSVAADRLCLEIDESFAVSQSSVVQRFMEQLRPLGVRFALDRCHTTTGLTQLRHLPVDYMKIHPHVTRNIEFDALDRSHLEWLCEAAHLLRRKTAAINIESESALALLRAAGVDYVQGSAVNKIGPLMT</sequence>
<dbReference type="CDD" id="cd01949">
    <property type="entry name" value="GGDEF"/>
    <property type="match status" value="1"/>
</dbReference>
<dbReference type="InterPro" id="IPR001633">
    <property type="entry name" value="EAL_dom"/>
</dbReference>
<dbReference type="PANTHER" id="PTHR33121:SF23">
    <property type="entry name" value="CYCLIC DI-GMP PHOSPHODIESTERASE PDEB"/>
    <property type="match status" value="1"/>
</dbReference>
<dbReference type="Gene3D" id="3.30.450.20">
    <property type="entry name" value="PAS domain"/>
    <property type="match status" value="1"/>
</dbReference>
<dbReference type="SUPFAM" id="SSF55073">
    <property type="entry name" value="Nucleotide cyclase"/>
    <property type="match status" value="1"/>
</dbReference>
<accession>A0A1I2H4M3</accession>
<dbReference type="Proteomes" id="UP000199771">
    <property type="component" value="Unassembled WGS sequence"/>
</dbReference>
<keyword evidence="6" id="KW-1185">Reference proteome</keyword>
<feature type="domain" description="EAL" evidence="3">
    <location>
        <begin position="460"/>
        <end position="705"/>
    </location>
</feature>
<dbReference type="PROSITE" id="PS50887">
    <property type="entry name" value="GGDEF"/>
    <property type="match status" value="1"/>
</dbReference>
<dbReference type="Gene3D" id="3.20.20.450">
    <property type="entry name" value="EAL domain"/>
    <property type="match status" value="1"/>
</dbReference>
<dbReference type="CDD" id="cd01948">
    <property type="entry name" value="EAL"/>
    <property type="match status" value="1"/>
</dbReference>
<evidence type="ECO:0000259" key="4">
    <source>
        <dbReference type="PROSITE" id="PS50887"/>
    </source>
</evidence>
<feature type="transmembrane region" description="Helical" evidence="1">
    <location>
        <begin position="53"/>
        <end position="75"/>
    </location>
</feature>
<evidence type="ECO:0000259" key="2">
    <source>
        <dbReference type="PROSITE" id="PS50112"/>
    </source>
</evidence>
<dbReference type="RefSeq" id="WP_091530078.1">
    <property type="nucleotide sequence ID" value="NZ_FOOC01000001.1"/>
</dbReference>
<dbReference type="InterPro" id="IPR050706">
    <property type="entry name" value="Cyclic-di-GMP_PDE-like"/>
</dbReference>
<dbReference type="SMART" id="SM00267">
    <property type="entry name" value="GGDEF"/>
    <property type="match status" value="1"/>
</dbReference>
<evidence type="ECO:0000256" key="1">
    <source>
        <dbReference type="SAM" id="Phobius"/>
    </source>
</evidence>
<dbReference type="InterPro" id="IPR035965">
    <property type="entry name" value="PAS-like_dom_sf"/>
</dbReference>
<dbReference type="InterPro" id="IPR035919">
    <property type="entry name" value="EAL_sf"/>
</dbReference>
<feature type="transmembrane region" description="Helical" evidence="1">
    <location>
        <begin position="21"/>
        <end position="41"/>
    </location>
</feature>
<dbReference type="SUPFAM" id="SSF141868">
    <property type="entry name" value="EAL domain-like"/>
    <property type="match status" value="1"/>
</dbReference>
<keyword evidence="1" id="KW-0812">Transmembrane</keyword>
<dbReference type="InterPro" id="IPR000014">
    <property type="entry name" value="PAS"/>
</dbReference>
<organism evidence="5 6">
    <name type="scientific">Fontimonas thermophila</name>
    <dbReference type="NCBI Taxonomy" id="1076937"/>
    <lineage>
        <taxon>Bacteria</taxon>
        <taxon>Pseudomonadati</taxon>
        <taxon>Pseudomonadota</taxon>
        <taxon>Gammaproteobacteria</taxon>
        <taxon>Nevskiales</taxon>
        <taxon>Nevskiaceae</taxon>
        <taxon>Fontimonas</taxon>
    </lineage>
</organism>
<dbReference type="EMBL" id="FOOC01000001">
    <property type="protein sequence ID" value="SFF24642.1"/>
    <property type="molecule type" value="Genomic_DNA"/>
</dbReference>
<evidence type="ECO:0000313" key="5">
    <source>
        <dbReference type="EMBL" id="SFF24642.1"/>
    </source>
</evidence>
<dbReference type="SUPFAM" id="SSF55785">
    <property type="entry name" value="PYP-like sensor domain (PAS domain)"/>
    <property type="match status" value="1"/>
</dbReference>
<gene>
    <name evidence="5" type="ORF">SAMN04488120_101149</name>
</gene>
<protein>
    <submittedName>
        <fullName evidence="5">Diguanylate cyclase (GGDEF) domain-containing protein</fullName>
    </submittedName>
</protein>
<dbReference type="NCBIfam" id="TIGR00254">
    <property type="entry name" value="GGDEF"/>
    <property type="match status" value="1"/>
</dbReference>
<proteinExistence type="predicted"/>
<dbReference type="Pfam" id="PF08448">
    <property type="entry name" value="PAS_4"/>
    <property type="match status" value="1"/>
</dbReference>
<dbReference type="PANTHER" id="PTHR33121">
    <property type="entry name" value="CYCLIC DI-GMP PHOSPHODIESTERASE PDEF"/>
    <property type="match status" value="1"/>
</dbReference>
<feature type="domain" description="PAS" evidence="2">
    <location>
        <begin position="151"/>
        <end position="189"/>
    </location>
</feature>
<dbReference type="InterPro" id="IPR029787">
    <property type="entry name" value="Nucleotide_cyclase"/>
</dbReference>
<name>A0A1I2H4M3_9GAMM</name>
<dbReference type="InterPro" id="IPR013656">
    <property type="entry name" value="PAS_4"/>
</dbReference>
<dbReference type="PROSITE" id="PS50112">
    <property type="entry name" value="PAS"/>
    <property type="match status" value="1"/>
</dbReference>
<dbReference type="Gene3D" id="3.30.70.270">
    <property type="match status" value="1"/>
</dbReference>
<dbReference type="AlphaFoldDB" id="A0A1I2H4M3"/>
<feature type="domain" description="GGDEF" evidence="4">
    <location>
        <begin position="316"/>
        <end position="449"/>
    </location>
</feature>
<dbReference type="PROSITE" id="PS50883">
    <property type="entry name" value="EAL"/>
    <property type="match status" value="1"/>
</dbReference>
<dbReference type="SMART" id="SM00052">
    <property type="entry name" value="EAL"/>
    <property type="match status" value="1"/>
</dbReference>
<reference evidence="5 6" key="1">
    <citation type="submission" date="2016-10" db="EMBL/GenBank/DDBJ databases">
        <authorList>
            <person name="de Groot N.N."/>
        </authorList>
    </citation>
    <scope>NUCLEOTIDE SEQUENCE [LARGE SCALE GENOMIC DNA]</scope>
    <source>
        <strain evidence="5 6">DSM 23609</strain>
    </source>
</reference>
<dbReference type="Pfam" id="PF00990">
    <property type="entry name" value="GGDEF"/>
    <property type="match status" value="1"/>
</dbReference>
<dbReference type="GO" id="GO:0071111">
    <property type="term" value="F:cyclic-guanylate-specific phosphodiesterase activity"/>
    <property type="evidence" value="ECO:0007669"/>
    <property type="project" value="InterPro"/>
</dbReference>
<dbReference type="InterPro" id="IPR000160">
    <property type="entry name" value="GGDEF_dom"/>
</dbReference>
<dbReference type="InterPro" id="IPR043128">
    <property type="entry name" value="Rev_trsase/Diguanyl_cyclase"/>
</dbReference>
<keyword evidence="1" id="KW-0472">Membrane</keyword>
<evidence type="ECO:0000259" key="3">
    <source>
        <dbReference type="PROSITE" id="PS50883"/>
    </source>
</evidence>
<dbReference type="Pfam" id="PF00563">
    <property type="entry name" value="EAL"/>
    <property type="match status" value="1"/>
</dbReference>
<dbReference type="STRING" id="1076937.SAMN04488120_101149"/>
<evidence type="ECO:0000313" key="6">
    <source>
        <dbReference type="Proteomes" id="UP000199771"/>
    </source>
</evidence>
<dbReference type="OrthoDB" id="7052318at2"/>
<dbReference type="CDD" id="cd00130">
    <property type="entry name" value="PAS"/>
    <property type="match status" value="1"/>
</dbReference>